<keyword evidence="11" id="KW-0479">Metal-binding</keyword>
<evidence type="ECO:0000256" key="19">
    <source>
        <dbReference type="ARBA" id="ARBA00030729"/>
    </source>
</evidence>
<protein>
    <recommendedName>
        <fullName evidence="7">Zinc phosphodiesterase ELAC protein 2</fullName>
        <ecNumber evidence="6">3.1.26.11</ecNumber>
    </recommendedName>
    <alternativeName>
        <fullName evidence="21">ElaC homolog protein 2</fullName>
    </alternativeName>
    <alternativeName>
        <fullName evidence="19">Ribonuclease Z 2</fullName>
    </alternativeName>
    <alternativeName>
        <fullName evidence="20">tRNA 3 endonuclease 2</fullName>
    </alternativeName>
    <alternativeName>
        <fullName evidence="18">tRNase Z 2</fullName>
    </alternativeName>
</protein>
<dbReference type="InterPro" id="IPR027794">
    <property type="entry name" value="tRNase_Z_dom"/>
</dbReference>
<evidence type="ECO:0000256" key="9">
    <source>
        <dbReference type="ARBA" id="ARBA00022694"/>
    </source>
</evidence>
<comment type="catalytic activity">
    <reaction evidence="1">
        <text>Endonucleolytic cleavage of RNA, removing extra 3' nucleotides from tRNA precursor, generating 3' termini of tRNAs. A 3'-hydroxy group is left at the tRNA terminus and a 5'-phosphoryl group is left at the trailer molecule.</text>
        <dbReference type="EC" id="3.1.26.11"/>
    </reaction>
</comment>
<evidence type="ECO:0000256" key="3">
    <source>
        <dbReference type="ARBA" id="ARBA00004123"/>
    </source>
</evidence>
<dbReference type="EC" id="3.1.26.11" evidence="6"/>
<keyword evidence="9" id="KW-0819">tRNA processing</keyword>
<evidence type="ECO:0000256" key="12">
    <source>
        <dbReference type="ARBA" id="ARBA00022759"/>
    </source>
</evidence>
<comment type="function">
    <text evidence="22">Zinc phosphodiesterase, which displays mitochondrial tRNA 3'-processing endonuclease activity. Involved in tRNA maturation, by removing a 3'-trailer from precursor tRNA. Associates with mitochondrial DNA complexes at the nucleoids to initiate RNA processing and ribosome assembly.</text>
</comment>
<evidence type="ECO:0000259" key="25">
    <source>
        <dbReference type="SMART" id="SM00849"/>
    </source>
</evidence>
<evidence type="ECO:0000256" key="1">
    <source>
        <dbReference type="ARBA" id="ARBA00000402"/>
    </source>
</evidence>
<evidence type="ECO:0000256" key="22">
    <source>
        <dbReference type="ARBA" id="ARBA00046098"/>
    </source>
</evidence>
<evidence type="ECO:0000256" key="23">
    <source>
        <dbReference type="ARBA" id="ARBA00047136"/>
    </source>
</evidence>
<sequence>MTASLAFVQRLLSCPRAAFRRAYCKSNTDATKRLLKIIESMPKVPTAAIQLRAQRINAKAKNSNKPKPRPSEISLWVLGNGGPANPQSLYVSTDQGRYLFNCGEGTQRLATEHKMKLSKLEHLFFTHNKWKNIGGLPGLALTVQDIGVPEFFVHGPANMEQLFEMTRGFMMLQNITITKRNPSDKVFSDNCMEVVYVPLFPDESVDSSKADENGAKKPRRCSQDDPDSAPVVAYICKPHSRPGQLNLEKCVSFGVPAGPLLGELKSGRDVTLPNGTVVKSRDVVSPEEAGPVFIVVEVPSEDYLQSLLEAESFKSHQVMASREEHAAKVVVHFTPSSVMRHPLYMEWIKRFPASTTHLVLNECASSLSSVALHRAQHRLHLLSSSIFPLLHVEESLGLPKELAELNCVVGETMSKYKLRPFHGLQRDSVIIVDPEAYVHEAHSSHGFTEKLEELKAAAASKKDEAAGKPSHPEILFLGTASAIPGKDRNVSAILINVSEDMTVLLDCGEGTFNQLVRFYGLERARHVLTRLSCVFVSHLHADHHLGLVKVLKERQSAFEILGIPYEPLLVVAPRFMVPWMSRCSRAFDSVAELFRYVDNASLLYDQESPSPEKLELLQKLKLKDFSTVLVLHCKNAYGVTITAETGWKLTYSGDTMPCDALIEAGKGSDILIHEATMEDDLAEEAVIKTHSTTSQAIEVGERMGAKFTLLTHFSQRYAKLPLISDKFHGTVGCAFDHMLVRPSDLPVLPLLFPALKSLFAEHYEEMQEKTAKKLRQKALLNALTNSSDIKLQTSAQ</sequence>
<keyword evidence="13" id="KW-0378">Hydrolase</keyword>
<accession>L7M4V7</accession>
<evidence type="ECO:0000256" key="8">
    <source>
        <dbReference type="ARBA" id="ARBA00022553"/>
    </source>
</evidence>
<reference evidence="26" key="2">
    <citation type="journal article" date="2015" name="J. Proteomics">
        <title>Sexual differences in the sialomes of the zebra tick, Rhipicephalus pulchellus.</title>
        <authorList>
            <person name="Tan A.W."/>
            <person name="Francischetti I.M."/>
            <person name="Slovak M."/>
            <person name="Kini R.M."/>
            <person name="Ribeiro J.M."/>
        </authorList>
    </citation>
    <scope>NUCLEOTIDE SEQUENCE</scope>
    <source>
        <tissue evidence="26">Salivary gland</tissue>
    </source>
</reference>
<dbReference type="GO" id="GO:0042781">
    <property type="term" value="F:3'-tRNA processing endoribonuclease activity"/>
    <property type="evidence" value="ECO:0007669"/>
    <property type="project" value="UniProtKB-EC"/>
</dbReference>
<comment type="subunit">
    <text evidence="23">Homodimer. Interacts with PTCD1.</text>
</comment>
<keyword evidence="16" id="KW-0496">Mitochondrion</keyword>
<evidence type="ECO:0000256" key="17">
    <source>
        <dbReference type="ARBA" id="ARBA00023242"/>
    </source>
</evidence>
<evidence type="ECO:0000313" key="26">
    <source>
        <dbReference type="EMBL" id="JAA58178.1"/>
    </source>
</evidence>
<dbReference type="GO" id="GO:0046872">
    <property type="term" value="F:metal ion binding"/>
    <property type="evidence" value="ECO:0007669"/>
    <property type="project" value="UniProtKB-KW"/>
</dbReference>
<evidence type="ECO:0000256" key="15">
    <source>
        <dbReference type="ARBA" id="ARBA00022946"/>
    </source>
</evidence>
<dbReference type="CDD" id="cd07718">
    <property type="entry name" value="RNaseZ_ELAC1_ELAC2-C-term-like_MBL-fold"/>
    <property type="match status" value="1"/>
</dbReference>
<dbReference type="GO" id="GO:1990180">
    <property type="term" value="P:mitochondrial tRNA 3'-end processing"/>
    <property type="evidence" value="ECO:0007669"/>
    <property type="project" value="TreeGrafter"/>
</dbReference>
<comment type="subcellular location">
    <subcellularLocation>
        <location evidence="4">Mitochondrion matrix</location>
    </subcellularLocation>
    <subcellularLocation>
        <location evidence="3">Nucleus</location>
    </subcellularLocation>
</comment>
<dbReference type="PANTHER" id="PTHR12553">
    <property type="entry name" value="ZINC PHOSPHODIESTERASE ELAC PROTEIN 2"/>
    <property type="match status" value="1"/>
</dbReference>
<dbReference type="InterPro" id="IPR036866">
    <property type="entry name" value="RibonucZ/Hydroxyglut_hydro"/>
</dbReference>
<organism evidence="26">
    <name type="scientific">Rhipicephalus pulchellus</name>
    <name type="common">Yellow backed tick</name>
    <name type="synonym">Dermacentor pulchellus</name>
    <dbReference type="NCBI Taxonomy" id="72859"/>
    <lineage>
        <taxon>Eukaryota</taxon>
        <taxon>Metazoa</taxon>
        <taxon>Ecdysozoa</taxon>
        <taxon>Arthropoda</taxon>
        <taxon>Chelicerata</taxon>
        <taxon>Arachnida</taxon>
        <taxon>Acari</taxon>
        <taxon>Parasitiformes</taxon>
        <taxon>Ixodida</taxon>
        <taxon>Ixodoidea</taxon>
        <taxon>Ixodidae</taxon>
        <taxon>Rhipicephalinae</taxon>
        <taxon>Rhipicephalus</taxon>
        <taxon>Rhipicephalus</taxon>
    </lineage>
</organism>
<evidence type="ECO:0000256" key="7">
    <source>
        <dbReference type="ARBA" id="ARBA00013357"/>
    </source>
</evidence>
<dbReference type="AlphaFoldDB" id="L7M4V7"/>
<feature type="compositionally biased region" description="Basic and acidic residues" evidence="24">
    <location>
        <begin position="206"/>
        <end position="215"/>
    </location>
</feature>
<evidence type="ECO:0000256" key="5">
    <source>
        <dbReference type="ARBA" id="ARBA00007823"/>
    </source>
</evidence>
<dbReference type="InterPro" id="IPR047151">
    <property type="entry name" value="RNZ2-like"/>
</dbReference>
<evidence type="ECO:0000256" key="13">
    <source>
        <dbReference type="ARBA" id="ARBA00022801"/>
    </source>
</evidence>
<reference evidence="26" key="1">
    <citation type="submission" date="2012-11" db="EMBL/GenBank/DDBJ databases">
        <authorList>
            <person name="Lucero-Rivera Y.E."/>
            <person name="Tovar-Ramirez D."/>
        </authorList>
    </citation>
    <scope>NUCLEOTIDE SEQUENCE</scope>
    <source>
        <tissue evidence="26">Salivary gland</tissue>
    </source>
</reference>
<comment type="similarity">
    <text evidence="5">Belongs to the RNase Z family.</text>
</comment>
<feature type="region of interest" description="Disordered" evidence="24">
    <location>
        <begin position="205"/>
        <end position="227"/>
    </location>
</feature>
<evidence type="ECO:0000256" key="11">
    <source>
        <dbReference type="ARBA" id="ARBA00022723"/>
    </source>
</evidence>
<keyword evidence="17" id="KW-0539">Nucleus</keyword>
<dbReference type="SMART" id="SM00849">
    <property type="entry name" value="Lactamase_B"/>
    <property type="match status" value="1"/>
</dbReference>
<evidence type="ECO:0000256" key="16">
    <source>
        <dbReference type="ARBA" id="ARBA00023128"/>
    </source>
</evidence>
<evidence type="ECO:0000256" key="6">
    <source>
        <dbReference type="ARBA" id="ARBA00012477"/>
    </source>
</evidence>
<evidence type="ECO:0000256" key="10">
    <source>
        <dbReference type="ARBA" id="ARBA00022722"/>
    </source>
</evidence>
<keyword evidence="8" id="KW-0597">Phosphoprotein</keyword>
<keyword evidence="15" id="KW-0809">Transit peptide</keyword>
<keyword evidence="14" id="KW-0862">Zinc</keyword>
<evidence type="ECO:0000256" key="18">
    <source>
        <dbReference type="ARBA" id="ARBA00030689"/>
    </source>
</evidence>
<dbReference type="Gene3D" id="3.60.15.10">
    <property type="entry name" value="Ribonuclease Z/Hydroxyacylglutathione hydrolase-like"/>
    <property type="match status" value="2"/>
</dbReference>
<dbReference type="FunFam" id="3.60.15.10:FF:000051">
    <property type="entry name" value="Ribonuclease Z, mitochondrial"/>
    <property type="match status" value="1"/>
</dbReference>
<dbReference type="SUPFAM" id="SSF56281">
    <property type="entry name" value="Metallo-hydrolase/oxidoreductase"/>
    <property type="match status" value="2"/>
</dbReference>
<dbReference type="Pfam" id="PF23023">
    <property type="entry name" value="Anti-Pycsar_Apyc1"/>
    <property type="match status" value="1"/>
</dbReference>
<proteinExistence type="evidence at transcript level"/>
<dbReference type="GO" id="GO:0005634">
    <property type="term" value="C:nucleus"/>
    <property type="evidence" value="ECO:0007669"/>
    <property type="project" value="UniProtKB-SubCell"/>
</dbReference>
<dbReference type="Pfam" id="PF13691">
    <property type="entry name" value="Lactamase_B_4"/>
    <property type="match status" value="1"/>
</dbReference>
<dbReference type="PANTHER" id="PTHR12553:SF49">
    <property type="entry name" value="ZINC PHOSPHODIESTERASE ELAC PROTEIN 2"/>
    <property type="match status" value="1"/>
</dbReference>
<evidence type="ECO:0000256" key="21">
    <source>
        <dbReference type="ARBA" id="ARBA00032616"/>
    </source>
</evidence>
<evidence type="ECO:0000256" key="24">
    <source>
        <dbReference type="SAM" id="MobiDB-lite"/>
    </source>
</evidence>
<dbReference type="FunFam" id="3.60.15.10:FF:000014">
    <property type="entry name" value="Zinc phosphodiesterase ELAC protein 2"/>
    <property type="match status" value="1"/>
</dbReference>
<evidence type="ECO:0000256" key="20">
    <source>
        <dbReference type="ARBA" id="ARBA00032104"/>
    </source>
</evidence>
<dbReference type="GO" id="GO:0042645">
    <property type="term" value="C:mitochondrial nucleoid"/>
    <property type="evidence" value="ECO:0007669"/>
    <property type="project" value="UniProtKB-ARBA"/>
</dbReference>
<feature type="domain" description="Metallo-beta-lactamase" evidence="25">
    <location>
        <begin position="489"/>
        <end position="690"/>
    </location>
</feature>
<keyword evidence="12" id="KW-0255">Endonuclease</keyword>
<name>L7M4V7_RHIPC</name>
<evidence type="ECO:0000256" key="2">
    <source>
        <dbReference type="ARBA" id="ARBA00001947"/>
    </source>
</evidence>
<evidence type="ECO:0000256" key="4">
    <source>
        <dbReference type="ARBA" id="ARBA00004305"/>
    </source>
</evidence>
<comment type="cofactor">
    <cofactor evidence="2">
        <name>Zn(2+)</name>
        <dbReference type="ChEBI" id="CHEBI:29105"/>
    </cofactor>
</comment>
<evidence type="ECO:0000256" key="14">
    <source>
        <dbReference type="ARBA" id="ARBA00022833"/>
    </source>
</evidence>
<dbReference type="EMBL" id="GACK01006856">
    <property type="protein sequence ID" value="JAA58178.1"/>
    <property type="molecule type" value="mRNA"/>
</dbReference>
<dbReference type="InterPro" id="IPR001279">
    <property type="entry name" value="Metallo-B-lactamas"/>
</dbReference>
<keyword evidence="10" id="KW-0540">Nuclease</keyword>